<dbReference type="eggNOG" id="COG2205">
    <property type="taxonomic scope" value="Bacteria"/>
</dbReference>
<dbReference type="Proteomes" id="UP000001935">
    <property type="component" value="Chromosome"/>
</dbReference>
<dbReference type="EMBL" id="CP000251">
    <property type="protein sequence ID" value="ABC82950.1"/>
    <property type="molecule type" value="Genomic_DNA"/>
</dbReference>
<dbReference type="HOGENOM" id="CLU_1933629_0_0_7"/>
<gene>
    <name evidence="1" type="ordered locus">Adeh_3182</name>
</gene>
<accession>Q2IEE3</accession>
<sequence>MSSPSREPASPRRASAAELFQRLWDEVADLVGSAATAALLRRALKRASAKQPELAAVVLRREGLGYAWVLPGAWHDPAQRDAVEQLRRLVRDDLHPLFRELTGLVIARRLAQAPELVEAGLAGEEANDER</sequence>
<evidence type="ECO:0000313" key="2">
    <source>
        <dbReference type="Proteomes" id="UP000001935"/>
    </source>
</evidence>
<dbReference type="AlphaFoldDB" id="Q2IEE3"/>
<name>Q2IEE3_ANADE</name>
<dbReference type="RefSeq" id="WP_011422232.1">
    <property type="nucleotide sequence ID" value="NC_007760.1"/>
</dbReference>
<dbReference type="KEGG" id="ade:Adeh_3182"/>
<reference evidence="1 2" key="1">
    <citation type="submission" date="2006-01" db="EMBL/GenBank/DDBJ databases">
        <title>Complete sequence of Anaeromyxobacter dehalogenans 2CP-C.</title>
        <authorList>
            <consortium name="US DOE Joint Genome Institute"/>
            <person name="Copeland A."/>
            <person name="Lucas S."/>
            <person name="Lapidus A."/>
            <person name="Barry K."/>
            <person name="Detter J.C."/>
            <person name="Glavina T."/>
            <person name="Hammon N."/>
            <person name="Israni S."/>
            <person name="Pitluck S."/>
            <person name="Brettin T."/>
            <person name="Bruce D."/>
            <person name="Han C."/>
            <person name="Tapia R."/>
            <person name="Gilna P."/>
            <person name="Kiss H."/>
            <person name="Schmutz J."/>
            <person name="Larimer F."/>
            <person name="Land M."/>
            <person name="Kyrpides N."/>
            <person name="Anderson I."/>
            <person name="Sanford R.A."/>
            <person name="Ritalahti K.M."/>
            <person name="Thomas H.S."/>
            <person name="Kirby J.R."/>
            <person name="Zhulin I.B."/>
            <person name="Loeffler F.E."/>
            <person name="Richardson P."/>
        </authorList>
    </citation>
    <scope>NUCLEOTIDE SEQUENCE [LARGE SCALE GENOMIC DNA]</scope>
    <source>
        <strain evidence="1 2">2CP-C</strain>
    </source>
</reference>
<protein>
    <submittedName>
        <fullName evidence="1">Uncharacterized protein</fullName>
    </submittedName>
</protein>
<proteinExistence type="predicted"/>
<organism evidence="1 2">
    <name type="scientific">Anaeromyxobacter dehalogenans (strain 2CP-C)</name>
    <dbReference type="NCBI Taxonomy" id="290397"/>
    <lineage>
        <taxon>Bacteria</taxon>
        <taxon>Pseudomonadati</taxon>
        <taxon>Myxococcota</taxon>
        <taxon>Myxococcia</taxon>
        <taxon>Myxococcales</taxon>
        <taxon>Cystobacterineae</taxon>
        <taxon>Anaeromyxobacteraceae</taxon>
        <taxon>Anaeromyxobacter</taxon>
    </lineage>
</organism>
<evidence type="ECO:0000313" key="1">
    <source>
        <dbReference type="EMBL" id="ABC82950.1"/>
    </source>
</evidence>
<dbReference type="STRING" id="290397.Adeh_3182"/>